<sequence>MKKIFFFLSFILILTSCGGDDDICLGGDSTPRLKLKFHDSGGKLMQVDSLYVYVDYGNTKLTNIMSAGKVDSVFIPLKVDDSPYTDVYFKTTINGDSSKVRINYDSKAVYVSPACGFKKNYENLKAELLKSNPVSLVEQNHTSLTDENTINFYLRF</sequence>
<dbReference type="InterPro" id="IPR012640">
    <property type="entry name" value="Membr_lipoprot_lipid_attach_CS"/>
</dbReference>
<dbReference type="EMBL" id="FNBH01000002">
    <property type="protein sequence ID" value="SDF78126.1"/>
    <property type="molecule type" value="Genomic_DNA"/>
</dbReference>
<dbReference type="PROSITE" id="PS51257">
    <property type="entry name" value="PROKAR_LIPOPROTEIN"/>
    <property type="match status" value="1"/>
</dbReference>
<dbReference type="RefSeq" id="WP_027381913.1">
    <property type="nucleotide sequence ID" value="NZ_FNBH01000002.1"/>
</dbReference>
<name>A0A1G7NVQ7_9FLAO</name>
<dbReference type="AlphaFoldDB" id="A0A1G7NVQ7"/>
<evidence type="ECO:0000313" key="3">
    <source>
        <dbReference type="EMBL" id="SDF78126.1"/>
    </source>
</evidence>
<accession>A0A1G7NVQ7</accession>
<dbReference type="Pfam" id="PF20050">
    <property type="entry name" value="DUF6452"/>
    <property type="match status" value="1"/>
</dbReference>
<dbReference type="InterPro" id="IPR045607">
    <property type="entry name" value="DUF6452"/>
</dbReference>
<proteinExistence type="predicted"/>
<organism evidence="3 4">
    <name type="scientific">Epilithonimonas hungarica</name>
    <dbReference type="NCBI Taxonomy" id="454006"/>
    <lineage>
        <taxon>Bacteria</taxon>
        <taxon>Pseudomonadati</taxon>
        <taxon>Bacteroidota</taxon>
        <taxon>Flavobacteriia</taxon>
        <taxon>Flavobacteriales</taxon>
        <taxon>Weeksellaceae</taxon>
        <taxon>Chryseobacterium group</taxon>
        <taxon>Epilithonimonas</taxon>
    </lineage>
</organism>
<evidence type="ECO:0000256" key="1">
    <source>
        <dbReference type="ARBA" id="ARBA00017922"/>
    </source>
</evidence>
<reference evidence="4" key="1">
    <citation type="submission" date="2016-10" db="EMBL/GenBank/DDBJ databases">
        <authorList>
            <person name="Varghese N."/>
            <person name="Submissions S."/>
        </authorList>
    </citation>
    <scope>NUCLEOTIDE SEQUENCE [LARGE SCALE GENOMIC DNA]</scope>
    <source>
        <strain evidence="4">DSM 19684</strain>
    </source>
</reference>
<dbReference type="Pfam" id="PF08139">
    <property type="entry name" value="LPAM_1"/>
    <property type="match status" value="1"/>
</dbReference>
<dbReference type="STRING" id="454006.SAMN05421825_2105"/>
<dbReference type="OrthoDB" id="663527at2"/>
<protein>
    <recommendedName>
        <fullName evidence="1">Type IV secretion system putative lipoprotein virB7</fullName>
    </recommendedName>
</protein>
<keyword evidence="2" id="KW-0732">Signal</keyword>
<evidence type="ECO:0000313" key="4">
    <source>
        <dbReference type="Proteomes" id="UP000199203"/>
    </source>
</evidence>
<keyword evidence="4" id="KW-1185">Reference proteome</keyword>
<evidence type="ECO:0000256" key="2">
    <source>
        <dbReference type="ARBA" id="ARBA00022729"/>
    </source>
</evidence>
<gene>
    <name evidence="3" type="ORF">SAMN05421825_2105</name>
</gene>
<dbReference type="Proteomes" id="UP000199203">
    <property type="component" value="Unassembled WGS sequence"/>
</dbReference>